<proteinExistence type="predicted"/>
<accession>A0ABN8REK2</accession>
<gene>
    <name evidence="1" type="ORF">PLOB_00018382</name>
</gene>
<sequence>MAKESAREFSVFVLWEVESFSLRNSPSRNFKPWWPVLVFERQPRERSICRIFRLMMRSCIDKLIEMFTKRTSPWLPPTFIDLLPPLDLFSVQDYDVKMPYFEFYGGRKQEAMKFYCIF</sequence>
<dbReference type="EMBL" id="CALNXK010000215">
    <property type="protein sequence ID" value="CAH3176612.1"/>
    <property type="molecule type" value="Genomic_DNA"/>
</dbReference>
<comment type="caution">
    <text evidence="1">The sequence shown here is derived from an EMBL/GenBank/DDBJ whole genome shotgun (WGS) entry which is preliminary data.</text>
</comment>
<organism evidence="1 2">
    <name type="scientific">Porites lobata</name>
    <dbReference type="NCBI Taxonomy" id="104759"/>
    <lineage>
        <taxon>Eukaryota</taxon>
        <taxon>Metazoa</taxon>
        <taxon>Cnidaria</taxon>
        <taxon>Anthozoa</taxon>
        <taxon>Hexacorallia</taxon>
        <taxon>Scleractinia</taxon>
        <taxon>Fungiina</taxon>
        <taxon>Poritidae</taxon>
        <taxon>Porites</taxon>
    </lineage>
</organism>
<reference evidence="1 2" key="1">
    <citation type="submission" date="2022-05" db="EMBL/GenBank/DDBJ databases">
        <authorList>
            <consortium name="Genoscope - CEA"/>
            <person name="William W."/>
        </authorList>
    </citation>
    <scope>NUCLEOTIDE SEQUENCE [LARGE SCALE GENOMIC DNA]</scope>
</reference>
<dbReference type="Proteomes" id="UP001159405">
    <property type="component" value="Unassembled WGS sequence"/>
</dbReference>
<evidence type="ECO:0000313" key="2">
    <source>
        <dbReference type="Proteomes" id="UP001159405"/>
    </source>
</evidence>
<name>A0ABN8REK2_9CNID</name>
<keyword evidence="2" id="KW-1185">Reference proteome</keyword>
<evidence type="ECO:0000313" key="1">
    <source>
        <dbReference type="EMBL" id="CAH3176612.1"/>
    </source>
</evidence>
<protein>
    <submittedName>
        <fullName evidence="1">Uncharacterized protein</fullName>
    </submittedName>
</protein>